<organism evidence="2 3">
    <name type="scientific">Streptomyces hainanensis</name>
    <dbReference type="NCBI Taxonomy" id="402648"/>
    <lineage>
        <taxon>Bacteria</taxon>
        <taxon>Bacillati</taxon>
        <taxon>Actinomycetota</taxon>
        <taxon>Actinomycetes</taxon>
        <taxon>Kitasatosporales</taxon>
        <taxon>Streptomycetaceae</taxon>
        <taxon>Streptomyces</taxon>
    </lineage>
</organism>
<dbReference type="OrthoDB" id="3253406at2"/>
<evidence type="ECO:0000313" key="2">
    <source>
        <dbReference type="EMBL" id="TDC77206.1"/>
    </source>
</evidence>
<comment type="caution">
    <text evidence="2">The sequence shown here is derived from an EMBL/GenBank/DDBJ whole genome shotgun (WGS) entry which is preliminary data.</text>
</comment>
<dbReference type="AlphaFoldDB" id="A0A4R4TKW9"/>
<dbReference type="Proteomes" id="UP000295345">
    <property type="component" value="Unassembled WGS sequence"/>
</dbReference>
<feature type="transmembrane region" description="Helical" evidence="1">
    <location>
        <begin position="20"/>
        <end position="35"/>
    </location>
</feature>
<keyword evidence="1" id="KW-0812">Transmembrane</keyword>
<sequence>MTRTRTVAEMTLREITRRRGVLLILLLMPLAFYLTRRGDHLGQSVRFVCLGLGWALSTAALFTGTASRALEPRLRLTGYATHQLLLGRLAALWLLGLVLSAPYLLLIRLDQPDVGHGAVALSMALMVAVAAPFGLAVAALLPRDMEGTLVLLTVVGTQMTLDPSDPVARLLPFWFSRELSTYAVDDVSVDHLSRGLAHGLGSALLLLAVAAALAAARLRRRPHLRFV</sequence>
<keyword evidence="1" id="KW-1133">Transmembrane helix</keyword>
<proteinExistence type="predicted"/>
<evidence type="ECO:0000313" key="3">
    <source>
        <dbReference type="Proteomes" id="UP000295345"/>
    </source>
</evidence>
<keyword evidence="1" id="KW-0472">Membrane</keyword>
<gene>
    <name evidence="2" type="ORF">E1283_07935</name>
</gene>
<feature type="transmembrane region" description="Helical" evidence="1">
    <location>
        <begin position="118"/>
        <end position="141"/>
    </location>
</feature>
<name>A0A4R4TKW9_9ACTN</name>
<feature type="transmembrane region" description="Helical" evidence="1">
    <location>
        <begin position="196"/>
        <end position="216"/>
    </location>
</feature>
<feature type="transmembrane region" description="Helical" evidence="1">
    <location>
        <begin position="47"/>
        <end position="65"/>
    </location>
</feature>
<reference evidence="2 3" key="1">
    <citation type="submission" date="2019-03" db="EMBL/GenBank/DDBJ databases">
        <title>Draft genome sequences of novel Actinobacteria.</title>
        <authorList>
            <person name="Sahin N."/>
            <person name="Ay H."/>
            <person name="Saygin H."/>
        </authorList>
    </citation>
    <scope>NUCLEOTIDE SEQUENCE [LARGE SCALE GENOMIC DNA]</scope>
    <source>
        <strain evidence="2 3">DSM 41900</strain>
    </source>
</reference>
<evidence type="ECO:0000256" key="1">
    <source>
        <dbReference type="SAM" id="Phobius"/>
    </source>
</evidence>
<accession>A0A4R4TKW9</accession>
<protein>
    <submittedName>
        <fullName evidence="2">Uncharacterized protein</fullName>
    </submittedName>
</protein>
<dbReference type="EMBL" id="SMKI01000059">
    <property type="protein sequence ID" value="TDC77206.1"/>
    <property type="molecule type" value="Genomic_DNA"/>
</dbReference>
<keyword evidence="3" id="KW-1185">Reference proteome</keyword>
<feature type="transmembrane region" description="Helical" evidence="1">
    <location>
        <begin position="85"/>
        <end position="106"/>
    </location>
</feature>